<dbReference type="Proteomes" id="UP000886501">
    <property type="component" value="Unassembled WGS sequence"/>
</dbReference>
<keyword evidence="2" id="KW-1185">Reference proteome</keyword>
<comment type="caution">
    <text evidence="1">The sequence shown here is derived from an EMBL/GenBank/DDBJ whole genome shotgun (WGS) entry which is preliminary data.</text>
</comment>
<reference evidence="1" key="1">
    <citation type="submission" date="2019-10" db="EMBL/GenBank/DDBJ databases">
        <authorList>
            <consortium name="DOE Joint Genome Institute"/>
            <person name="Kuo A."/>
            <person name="Miyauchi S."/>
            <person name="Kiss E."/>
            <person name="Drula E."/>
            <person name="Kohler A."/>
            <person name="Sanchez-Garcia M."/>
            <person name="Andreopoulos B."/>
            <person name="Barry K.W."/>
            <person name="Bonito G."/>
            <person name="Buee M."/>
            <person name="Carver A."/>
            <person name="Chen C."/>
            <person name="Cichocki N."/>
            <person name="Clum A."/>
            <person name="Culley D."/>
            <person name="Crous P.W."/>
            <person name="Fauchery L."/>
            <person name="Girlanda M."/>
            <person name="Hayes R."/>
            <person name="Keri Z."/>
            <person name="Labutti K."/>
            <person name="Lipzen A."/>
            <person name="Lombard V."/>
            <person name="Magnuson J."/>
            <person name="Maillard F."/>
            <person name="Morin E."/>
            <person name="Murat C."/>
            <person name="Nolan M."/>
            <person name="Ohm R."/>
            <person name="Pangilinan J."/>
            <person name="Pereira M."/>
            <person name="Perotto S."/>
            <person name="Peter M."/>
            <person name="Riley R."/>
            <person name="Sitrit Y."/>
            <person name="Stielow B."/>
            <person name="Szollosi G."/>
            <person name="Zifcakova L."/>
            <person name="Stursova M."/>
            <person name="Spatafora J.W."/>
            <person name="Tedersoo L."/>
            <person name="Vaario L.-M."/>
            <person name="Yamada A."/>
            <person name="Yan M."/>
            <person name="Wang P."/>
            <person name="Xu J."/>
            <person name="Bruns T."/>
            <person name="Baldrian P."/>
            <person name="Vilgalys R."/>
            <person name="Henrissat B."/>
            <person name="Grigoriev I.V."/>
            <person name="Hibbett D."/>
            <person name="Nagy L.G."/>
            <person name="Martin F.M."/>
        </authorList>
    </citation>
    <scope>NUCLEOTIDE SEQUENCE</scope>
    <source>
        <strain evidence="1">P2</strain>
    </source>
</reference>
<evidence type="ECO:0000313" key="1">
    <source>
        <dbReference type="EMBL" id="KAF9647893.1"/>
    </source>
</evidence>
<organism evidence="1 2">
    <name type="scientific">Thelephora ganbajun</name>
    <name type="common">Ganba fungus</name>
    <dbReference type="NCBI Taxonomy" id="370292"/>
    <lineage>
        <taxon>Eukaryota</taxon>
        <taxon>Fungi</taxon>
        <taxon>Dikarya</taxon>
        <taxon>Basidiomycota</taxon>
        <taxon>Agaricomycotina</taxon>
        <taxon>Agaricomycetes</taxon>
        <taxon>Thelephorales</taxon>
        <taxon>Thelephoraceae</taxon>
        <taxon>Thelephora</taxon>
    </lineage>
</organism>
<proteinExistence type="predicted"/>
<accession>A0ACB6ZES6</accession>
<name>A0ACB6ZES6_THEGA</name>
<reference evidence="1" key="2">
    <citation type="journal article" date="2020" name="Nat. Commun.">
        <title>Large-scale genome sequencing of mycorrhizal fungi provides insights into the early evolution of symbiotic traits.</title>
        <authorList>
            <person name="Miyauchi S."/>
            <person name="Kiss E."/>
            <person name="Kuo A."/>
            <person name="Drula E."/>
            <person name="Kohler A."/>
            <person name="Sanchez-Garcia M."/>
            <person name="Morin E."/>
            <person name="Andreopoulos B."/>
            <person name="Barry K.W."/>
            <person name="Bonito G."/>
            <person name="Buee M."/>
            <person name="Carver A."/>
            <person name="Chen C."/>
            <person name="Cichocki N."/>
            <person name="Clum A."/>
            <person name="Culley D."/>
            <person name="Crous P.W."/>
            <person name="Fauchery L."/>
            <person name="Girlanda M."/>
            <person name="Hayes R.D."/>
            <person name="Keri Z."/>
            <person name="LaButti K."/>
            <person name="Lipzen A."/>
            <person name="Lombard V."/>
            <person name="Magnuson J."/>
            <person name="Maillard F."/>
            <person name="Murat C."/>
            <person name="Nolan M."/>
            <person name="Ohm R.A."/>
            <person name="Pangilinan J."/>
            <person name="Pereira M.F."/>
            <person name="Perotto S."/>
            <person name="Peter M."/>
            <person name="Pfister S."/>
            <person name="Riley R."/>
            <person name="Sitrit Y."/>
            <person name="Stielow J.B."/>
            <person name="Szollosi G."/>
            <person name="Zifcakova L."/>
            <person name="Stursova M."/>
            <person name="Spatafora J.W."/>
            <person name="Tedersoo L."/>
            <person name="Vaario L.M."/>
            <person name="Yamada A."/>
            <person name="Yan M."/>
            <person name="Wang P."/>
            <person name="Xu J."/>
            <person name="Bruns T."/>
            <person name="Baldrian P."/>
            <person name="Vilgalys R."/>
            <person name="Dunand C."/>
            <person name="Henrissat B."/>
            <person name="Grigoriev I.V."/>
            <person name="Hibbett D."/>
            <person name="Nagy L.G."/>
            <person name="Martin F.M."/>
        </authorList>
    </citation>
    <scope>NUCLEOTIDE SEQUENCE</scope>
    <source>
        <strain evidence="1">P2</strain>
    </source>
</reference>
<evidence type="ECO:0000313" key="2">
    <source>
        <dbReference type="Proteomes" id="UP000886501"/>
    </source>
</evidence>
<gene>
    <name evidence="1" type="ORF">BDM02DRAFT_3187614</name>
</gene>
<dbReference type="EMBL" id="MU118024">
    <property type="protein sequence ID" value="KAF9647893.1"/>
    <property type="molecule type" value="Genomic_DNA"/>
</dbReference>
<protein>
    <submittedName>
        <fullName evidence="1">Uncharacterized protein</fullName>
    </submittedName>
</protein>
<sequence>MDENSLQSMSSTLPTNPRSSGAGSNPQPTEPVPQKRAPGRPKGSVKKNPDPNAPPKVKRPVGRPRKDGLPAGSVQRSARPVGRPRKRQTDSFNGAPGDANAAQPQPASAPMFPYGGPPPPQAFGYMHWPPGANGGSATAGPIPHPPIQEMGYPIDPALEQDSWTHLLATEPQKFLKKLVESLSSPNPISASGTTVEEAFKSHLTSLAPSSKTTPSIPNLYAILKTFWLPSSPAYFSLTGSANSRTTYEYRFIYWDPHPLVFNGIACPNCSTPLINRGRIRSGPLKIHDLNDQPFFIIGCEYVCTSASCVTTTSPEGRRFSSTDASIFGALPAPLKNEFPARLAQGDSDLGSGPDVWNWQAMGVSHALWNMVRGCLKEGLRKETILRVIKGIQEGVPSDSNSKREDREDEEVDRWDKERNGSQETVKAEYHPPRRPEPKHTTSAGPHTPHTPHTPHQQPPPAPPAHGEAPRLPMPMIPQPSEMGYSTGGYQYPYGLPYIPMPPPHNPDASVAGASNQLSVAAKRSYPFTGESTEASPDSKRIRHCSKCGSSECKGKGGRAFCQNACQDCGKIAECKGRNSKRPDKTCANAWT</sequence>